<dbReference type="GO" id="GO:0016020">
    <property type="term" value="C:membrane"/>
    <property type="evidence" value="ECO:0007669"/>
    <property type="project" value="UniProtKB-SubCell"/>
</dbReference>
<dbReference type="Pfam" id="PF20684">
    <property type="entry name" value="Fung_rhodopsin"/>
    <property type="match status" value="1"/>
</dbReference>
<organism evidence="9 11">
    <name type="scientific">Alternaria tenuissima</name>
    <dbReference type="NCBI Taxonomy" id="119927"/>
    <lineage>
        <taxon>Eukaryota</taxon>
        <taxon>Fungi</taxon>
        <taxon>Dikarya</taxon>
        <taxon>Ascomycota</taxon>
        <taxon>Pezizomycotina</taxon>
        <taxon>Dothideomycetes</taxon>
        <taxon>Pleosporomycetidae</taxon>
        <taxon>Pleosporales</taxon>
        <taxon>Pleosporineae</taxon>
        <taxon>Pleosporaceae</taxon>
        <taxon>Alternaria</taxon>
        <taxon>Alternaria sect. Alternaria</taxon>
        <taxon>Alternaria alternata complex</taxon>
    </lineage>
</organism>
<comment type="subcellular location">
    <subcellularLocation>
        <location evidence="1">Membrane</location>
        <topology evidence="1">Multi-pass membrane protein</topology>
    </subcellularLocation>
</comment>
<evidence type="ECO:0000313" key="9">
    <source>
        <dbReference type="EMBL" id="RYN47234.1"/>
    </source>
</evidence>
<dbReference type="EMBL" id="PDXB01000002">
    <property type="protein sequence ID" value="RYN37282.1"/>
    <property type="molecule type" value="Genomic_DNA"/>
</dbReference>
<reference evidence="9" key="3">
    <citation type="journal article" date="2019" name="J. ISSAAS">
        <title>Genomics, evolutionary history and diagnostics of the Alternaria alternata species group including apple and Asian pear pathotypes.</title>
        <authorList>
            <person name="Armitage A.D."/>
            <person name="Cockerton H.M."/>
            <person name="Sreenivasaprasad S."/>
            <person name="Woodhall J."/>
            <person name="Lane C."/>
            <person name="Harrison R.J."/>
            <person name="Clarkson J.P."/>
        </authorList>
    </citation>
    <scope>NUCLEOTIDE SEQUENCE</scope>
    <source>
        <strain evidence="9">FERA 1082</strain>
    </source>
</reference>
<feature type="transmembrane region" description="Helical" evidence="6">
    <location>
        <begin position="137"/>
        <end position="155"/>
    </location>
</feature>
<protein>
    <recommendedName>
        <fullName evidence="7">Rhodopsin domain-containing protein</fullName>
    </recommendedName>
</protein>
<evidence type="ECO:0000256" key="5">
    <source>
        <dbReference type="ARBA" id="ARBA00038359"/>
    </source>
</evidence>
<dbReference type="InterPro" id="IPR052337">
    <property type="entry name" value="SAT4-like"/>
</dbReference>
<accession>A0A4Q4MB91</accession>
<feature type="domain" description="Rhodopsin" evidence="7">
    <location>
        <begin position="13"/>
        <end position="230"/>
    </location>
</feature>
<feature type="transmembrane region" description="Helical" evidence="6">
    <location>
        <begin position="86"/>
        <end position="106"/>
    </location>
</feature>
<keyword evidence="12" id="KW-1185">Reference proteome</keyword>
<gene>
    <name evidence="9" type="ORF">AA0114_g7894</name>
    <name evidence="8" type="ORF">AA0115_g827</name>
    <name evidence="10" type="ORF">AA0119_g616</name>
</gene>
<evidence type="ECO:0000259" key="7">
    <source>
        <dbReference type="Pfam" id="PF20684"/>
    </source>
</evidence>
<evidence type="ECO:0000256" key="4">
    <source>
        <dbReference type="ARBA" id="ARBA00023136"/>
    </source>
</evidence>
<proteinExistence type="inferred from homology"/>
<evidence type="ECO:0000313" key="10">
    <source>
        <dbReference type="EMBL" id="RYO09592.1"/>
    </source>
</evidence>
<feature type="transmembrane region" description="Helical" evidence="6">
    <location>
        <begin position="7"/>
        <end position="28"/>
    </location>
</feature>
<keyword evidence="2 6" id="KW-0812">Transmembrane</keyword>
<dbReference type="Proteomes" id="UP000292402">
    <property type="component" value="Unassembled WGS sequence"/>
</dbReference>
<keyword evidence="3 6" id="KW-1133">Transmembrane helix</keyword>
<evidence type="ECO:0000313" key="12">
    <source>
        <dbReference type="Proteomes" id="UP000293195"/>
    </source>
</evidence>
<dbReference type="AlphaFoldDB" id="A0A4Q4MB91"/>
<evidence type="ECO:0000256" key="6">
    <source>
        <dbReference type="SAM" id="Phobius"/>
    </source>
</evidence>
<evidence type="ECO:0000256" key="1">
    <source>
        <dbReference type="ARBA" id="ARBA00004141"/>
    </source>
</evidence>
<sequence>MANLRSLYHCLLCQIVSIVHQVVLQMFLNLGCGKPGNLNCSFQSLDLLRTAFIEEIVIYGAHSVIKITFLLFYLRLSVDLVFRSLVYLGFALAFSVFLSSLLVTVLQCVPFEKILNPMLHPEVTCIDMRTIMLTPPILNIFMDFYIICLPIPSVLSLRMNLRRKVTVISVLAFGIISVTVAILRLPVLISVSSMKTDASIDVGKMIIVASFEVQCAIVAANLPAMKALWTKVRGKYSSAGSNEPSLEKPYSLSFIRRGKRGERNKHSSMGSITRLENGLTTNESQEELVEGKVKQQGLATGEIEELHFTNSGGLRQQPTVTMTDVYAQGSPNMALQQASCSGNLQ</sequence>
<dbReference type="PANTHER" id="PTHR33048:SF47">
    <property type="entry name" value="INTEGRAL MEMBRANE PROTEIN-RELATED"/>
    <property type="match status" value="1"/>
</dbReference>
<dbReference type="PANTHER" id="PTHR33048">
    <property type="entry name" value="PTH11-LIKE INTEGRAL MEMBRANE PROTEIN (AFU_ORTHOLOGUE AFUA_5G11245)"/>
    <property type="match status" value="1"/>
</dbReference>
<comment type="caution">
    <text evidence="9">The sequence shown here is derived from an EMBL/GenBank/DDBJ whole genome shotgun (WGS) entry which is preliminary data.</text>
</comment>
<comment type="similarity">
    <text evidence="5">Belongs to the SAT4 family.</text>
</comment>
<dbReference type="InterPro" id="IPR049326">
    <property type="entry name" value="Rhodopsin_dom_fungi"/>
</dbReference>
<feature type="transmembrane region" description="Helical" evidence="6">
    <location>
        <begin position="56"/>
        <end position="74"/>
    </location>
</feature>
<feature type="transmembrane region" description="Helical" evidence="6">
    <location>
        <begin position="167"/>
        <end position="185"/>
    </location>
</feature>
<evidence type="ECO:0000313" key="11">
    <source>
        <dbReference type="Proteomes" id="UP000292402"/>
    </source>
</evidence>
<dbReference type="Proteomes" id="UP000292340">
    <property type="component" value="Unassembled WGS sequence"/>
</dbReference>
<name>A0A4Q4MB91_9PLEO</name>
<feature type="transmembrane region" description="Helical" evidence="6">
    <location>
        <begin position="205"/>
        <end position="225"/>
    </location>
</feature>
<reference evidence="8" key="1">
    <citation type="submission" date="2017-10" db="EMBL/GenBank/DDBJ databases">
        <authorList>
            <person name="Armitage A.D."/>
            <person name="Barbara D.J."/>
            <person name="Woodhall J.W."/>
            <person name="Sreenivasaprasad S."/>
            <person name="Lane C.R."/>
            <person name="Clarkson J.P."/>
            <person name="Harrison R.J."/>
        </authorList>
    </citation>
    <scope>NUCLEOTIDE SEQUENCE</scope>
    <source>
        <strain evidence="8">FERA 1164</strain>
        <strain evidence="10">FERA 635</strain>
    </source>
</reference>
<dbReference type="EMBL" id="PDXA01000027">
    <property type="protein sequence ID" value="RYN47234.1"/>
    <property type="molecule type" value="Genomic_DNA"/>
</dbReference>
<keyword evidence="4 6" id="KW-0472">Membrane</keyword>
<dbReference type="EMBL" id="PDXF01000002">
    <property type="protein sequence ID" value="RYO09592.1"/>
    <property type="molecule type" value="Genomic_DNA"/>
</dbReference>
<evidence type="ECO:0000313" key="8">
    <source>
        <dbReference type="EMBL" id="RYN37282.1"/>
    </source>
</evidence>
<evidence type="ECO:0000256" key="2">
    <source>
        <dbReference type="ARBA" id="ARBA00022692"/>
    </source>
</evidence>
<dbReference type="Proteomes" id="UP000293195">
    <property type="component" value="Unassembled WGS sequence"/>
</dbReference>
<reference evidence="11 12" key="2">
    <citation type="journal article" date="2019" name="bioRxiv">
        <title>Genomics, evolutionary history and diagnostics of the Alternaria alternata species group including apple and Asian pear pathotypes.</title>
        <authorList>
            <person name="Armitage A.D."/>
            <person name="Cockerton H.M."/>
            <person name="Sreenivasaprasad S."/>
            <person name="Woodhall J.W."/>
            <person name="Lane C.R."/>
            <person name="Harrison R.J."/>
            <person name="Clarkson J.P."/>
        </authorList>
    </citation>
    <scope>NUCLEOTIDE SEQUENCE [LARGE SCALE GENOMIC DNA]</scope>
    <source>
        <strain evidence="11">FERA 1082</strain>
        <strain evidence="8">FERA 1164</strain>
        <strain evidence="12">FERA 635</strain>
    </source>
</reference>
<evidence type="ECO:0000256" key="3">
    <source>
        <dbReference type="ARBA" id="ARBA00022989"/>
    </source>
</evidence>